<dbReference type="AlphaFoldDB" id="A0A930DZF3"/>
<name>A0A930DZF3_9FIRM</name>
<sequence>MTKIISAFPALGKTTLTKNNKEIFFDYEIYESRATVGLSEENKQLFFENCAKNLKLLYDSNFYKAIFVTDDDRFLFELQKLGLKVIHVLPDLNNSDNLEEYKSRVIKRSGIYWFDSVLKNDMDALPDKVKRLAENNEEVYFVKPGLYLEDLVPELNDCKKPFNFEKFL</sequence>
<comment type="caution">
    <text evidence="1">The sequence shown here is derived from an EMBL/GenBank/DDBJ whole genome shotgun (WGS) entry which is preliminary data.</text>
</comment>
<reference evidence="1" key="1">
    <citation type="submission" date="2020-04" db="EMBL/GenBank/DDBJ databases">
        <title>Deep metagenomics examines the oral microbiome during advanced dental caries in children, revealing novel taxa and co-occurrences with host molecules.</title>
        <authorList>
            <person name="Baker J.L."/>
            <person name="Morton J.T."/>
            <person name="Dinis M."/>
            <person name="Alvarez R."/>
            <person name="Tran N.C."/>
            <person name="Knight R."/>
            <person name="Edlund A."/>
        </authorList>
    </citation>
    <scope>NUCLEOTIDE SEQUENCE</scope>
    <source>
        <strain evidence="1">JCVI_23_bin.11</strain>
    </source>
</reference>
<evidence type="ECO:0000313" key="1">
    <source>
        <dbReference type="EMBL" id="MBF1306298.1"/>
    </source>
</evidence>
<dbReference type="RefSeq" id="WP_278476770.1">
    <property type="nucleotide sequence ID" value="NZ_JABZRE010000001.1"/>
</dbReference>
<evidence type="ECO:0000313" key="2">
    <source>
        <dbReference type="Proteomes" id="UP000758611"/>
    </source>
</evidence>
<gene>
    <name evidence="1" type="ORF">HXM94_00725</name>
</gene>
<dbReference type="Proteomes" id="UP000758611">
    <property type="component" value="Unassembled WGS sequence"/>
</dbReference>
<proteinExistence type="predicted"/>
<organism evidence="1 2">
    <name type="scientific">Parvimonas micra</name>
    <dbReference type="NCBI Taxonomy" id="33033"/>
    <lineage>
        <taxon>Bacteria</taxon>
        <taxon>Bacillati</taxon>
        <taxon>Bacillota</taxon>
        <taxon>Tissierellia</taxon>
        <taxon>Tissierellales</taxon>
        <taxon>Peptoniphilaceae</taxon>
        <taxon>Parvimonas</taxon>
    </lineage>
</organism>
<dbReference type="EMBL" id="JABZRE010000001">
    <property type="protein sequence ID" value="MBF1306298.1"/>
    <property type="molecule type" value="Genomic_DNA"/>
</dbReference>
<protein>
    <submittedName>
        <fullName evidence="1">Uncharacterized protein</fullName>
    </submittedName>
</protein>
<accession>A0A930DZF3</accession>